<accession>A0A4W5KFN9</accession>
<dbReference type="AlphaFoldDB" id="A0A4W5KFN9"/>
<proteinExistence type="predicted"/>
<dbReference type="Pfam" id="PF00078">
    <property type="entry name" value="RVT_1"/>
    <property type="match status" value="1"/>
</dbReference>
<organism evidence="2 3">
    <name type="scientific">Hucho hucho</name>
    <name type="common">huchen</name>
    <dbReference type="NCBI Taxonomy" id="62062"/>
    <lineage>
        <taxon>Eukaryota</taxon>
        <taxon>Metazoa</taxon>
        <taxon>Chordata</taxon>
        <taxon>Craniata</taxon>
        <taxon>Vertebrata</taxon>
        <taxon>Euteleostomi</taxon>
        <taxon>Actinopterygii</taxon>
        <taxon>Neopterygii</taxon>
        <taxon>Teleostei</taxon>
        <taxon>Protacanthopterygii</taxon>
        <taxon>Salmoniformes</taxon>
        <taxon>Salmonidae</taxon>
        <taxon>Salmoninae</taxon>
        <taxon>Hucho</taxon>
    </lineage>
</organism>
<dbReference type="GeneTree" id="ENSGT01150000286909"/>
<evidence type="ECO:0000313" key="2">
    <source>
        <dbReference type="Ensembl" id="ENSHHUP00000015843.1"/>
    </source>
</evidence>
<sequence length="585" mass="64568">MVNKLTNPPQHVMSGSVGLVNSFLQFFSDKLKSITASIVKNTLHPSDSNVHLIIADFTHSTNSLSAFTLTTPTAISDLIVKSNSTSCQLDPTPTVLLKLCVPEVAPFITHMINCSLASGVVPADLKMAAVTPILKKSGLDHLNMGNYRPISNLPFLSKVLERVVASQLRSHLDINGLFEPFQSGFRPAHSTETALLRVVNDILLSMDAGLINILMLLDLSAAFDTVCHEILISRLSDIGITGSALSWLISYISDRKYYITIQGFRSATASLTQGVPQGSVLGPLLFIIYIYPLGDIIRRHGLQFHCYADDIQIYLTTSSDRLSLPDSLTECIRDIKKWMSLNFLKLNDNKTEILLIGSTASAKRIDQSFDVDGIHVKPSSLIRNLGVLFDSTLSFGSHISSLVKNSFFHLRNIARLRSSLTLADAETLIHALITSRLDYCNALLLGLPKKLIARLQYVQNSAARVLTSTRRSAHITPLLHDLHWLPVASRIHFKVLLLTFKALNGLAPQYLSDLLYPYRPARSLRSAELGLLTVPRFRLSTVGGRAFGVNAPQLWNSLPLTLRNTSSVGAFKIQLKTYLFDMHFG</sequence>
<protein>
    <recommendedName>
        <fullName evidence="1">Reverse transcriptase domain-containing protein</fullName>
    </recommendedName>
</protein>
<dbReference type="STRING" id="62062.ENSHHUP00000015843"/>
<reference evidence="2" key="2">
    <citation type="submission" date="2025-08" db="UniProtKB">
        <authorList>
            <consortium name="Ensembl"/>
        </authorList>
    </citation>
    <scope>IDENTIFICATION</scope>
</reference>
<dbReference type="PROSITE" id="PS50878">
    <property type="entry name" value="RT_POL"/>
    <property type="match status" value="1"/>
</dbReference>
<dbReference type="SUPFAM" id="SSF56672">
    <property type="entry name" value="DNA/RNA polymerases"/>
    <property type="match status" value="1"/>
</dbReference>
<reference evidence="2" key="3">
    <citation type="submission" date="2025-09" db="UniProtKB">
        <authorList>
            <consortium name="Ensembl"/>
        </authorList>
    </citation>
    <scope>IDENTIFICATION</scope>
</reference>
<dbReference type="PANTHER" id="PTHR33332">
    <property type="entry name" value="REVERSE TRANSCRIPTASE DOMAIN-CONTAINING PROTEIN"/>
    <property type="match status" value="1"/>
</dbReference>
<reference evidence="3" key="1">
    <citation type="submission" date="2018-06" db="EMBL/GenBank/DDBJ databases">
        <title>Genome assembly of Danube salmon.</title>
        <authorList>
            <person name="Macqueen D.J."/>
            <person name="Gundappa M.K."/>
        </authorList>
    </citation>
    <scope>NUCLEOTIDE SEQUENCE [LARGE SCALE GENOMIC DNA]</scope>
</reference>
<evidence type="ECO:0000259" key="1">
    <source>
        <dbReference type="PROSITE" id="PS50878"/>
    </source>
</evidence>
<keyword evidence="3" id="KW-1185">Reference proteome</keyword>
<name>A0A4W5KFN9_9TELE</name>
<dbReference type="InterPro" id="IPR043502">
    <property type="entry name" value="DNA/RNA_pol_sf"/>
</dbReference>
<feature type="domain" description="Reverse transcriptase" evidence="1">
    <location>
        <begin position="114"/>
        <end position="376"/>
    </location>
</feature>
<dbReference type="Proteomes" id="UP000314982">
    <property type="component" value="Unassembled WGS sequence"/>
</dbReference>
<evidence type="ECO:0000313" key="3">
    <source>
        <dbReference type="Proteomes" id="UP000314982"/>
    </source>
</evidence>
<dbReference type="Ensembl" id="ENSHHUT00000016400.1">
    <property type="protein sequence ID" value="ENSHHUP00000015843.1"/>
    <property type="gene ID" value="ENSHHUG00000009861.1"/>
</dbReference>
<dbReference type="CDD" id="cd01650">
    <property type="entry name" value="RT_nLTR_like"/>
    <property type="match status" value="1"/>
</dbReference>
<dbReference type="InterPro" id="IPR000477">
    <property type="entry name" value="RT_dom"/>
</dbReference>